<proteinExistence type="predicted"/>
<name>A0ABR0H1X5_9PEZI</name>
<reference evidence="1 2" key="1">
    <citation type="journal article" date="2023" name="bioRxiv">
        <title>High-quality genome assemblies of four members of thePodospora anserinaspecies complex.</title>
        <authorList>
            <person name="Ament-Velasquez S.L."/>
            <person name="Vogan A.A."/>
            <person name="Wallerman O."/>
            <person name="Hartmann F."/>
            <person name="Gautier V."/>
            <person name="Silar P."/>
            <person name="Giraud T."/>
            <person name="Johannesson H."/>
        </authorList>
    </citation>
    <scope>NUCLEOTIDE SEQUENCE [LARGE SCALE GENOMIC DNA]</scope>
    <source>
        <strain evidence="1 2">CBS 411.78</strain>
    </source>
</reference>
<dbReference type="EMBL" id="JAFFHB010000009">
    <property type="protein sequence ID" value="KAK4661884.1"/>
    <property type="molecule type" value="Genomic_DNA"/>
</dbReference>
<evidence type="ECO:0000313" key="1">
    <source>
        <dbReference type="EMBL" id="KAK4661884.1"/>
    </source>
</evidence>
<comment type="caution">
    <text evidence="1">The sequence shown here is derived from an EMBL/GenBank/DDBJ whole genome shotgun (WGS) entry which is preliminary data.</text>
</comment>
<dbReference type="GeneID" id="87936193"/>
<sequence>MSRVSCHKRHAIALQVLLETGQPLDEFGGVGKAALFCLVWAATSTRSFKFLSLGTDVSTFNNSKQLRLNIVEMYFSLMFQSLHTGTLRKYLGAERVRAPHLGVNIALPLYQGFRNDAIRATLTCLASDDPEVVGFAKEQLECNLAIGRAKLAELNWAPITRAMRRLSPIWAGRTRNPDRSNGNPEEVKVMCVQCGFTTVDTAPAFHILTGAYVVRKY</sequence>
<organism evidence="1 2">
    <name type="scientific">Podospora pseudopauciseta</name>
    <dbReference type="NCBI Taxonomy" id="2093780"/>
    <lineage>
        <taxon>Eukaryota</taxon>
        <taxon>Fungi</taxon>
        <taxon>Dikarya</taxon>
        <taxon>Ascomycota</taxon>
        <taxon>Pezizomycotina</taxon>
        <taxon>Sordariomycetes</taxon>
        <taxon>Sordariomycetidae</taxon>
        <taxon>Sordariales</taxon>
        <taxon>Podosporaceae</taxon>
        <taxon>Podospora</taxon>
    </lineage>
</organism>
<dbReference type="Proteomes" id="UP001326199">
    <property type="component" value="Unassembled WGS sequence"/>
</dbReference>
<accession>A0ABR0H1X5</accession>
<keyword evidence="2" id="KW-1185">Reference proteome</keyword>
<dbReference type="RefSeq" id="XP_062761850.1">
    <property type="nucleotide sequence ID" value="XM_062915850.1"/>
</dbReference>
<evidence type="ECO:0000313" key="2">
    <source>
        <dbReference type="Proteomes" id="UP001326199"/>
    </source>
</evidence>
<gene>
    <name evidence="1" type="ORF">QC763_708585</name>
</gene>
<protein>
    <submittedName>
        <fullName evidence="1">Uncharacterized protein</fullName>
    </submittedName>
</protein>